<dbReference type="GeneID" id="85385080"/>
<gene>
    <name evidence="1" type="ORF">BDZ83DRAFT_125806</name>
</gene>
<reference evidence="1" key="1">
    <citation type="submission" date="2021-12" db="EMBL/GenBank/DDBJ databases">
        <title>Comparative genomics, transcriptomics and evolutionary studies reveal genomic signatures of adaptation to plant cell wall in hemibiotrophic fungi.</title>
        <authorList>
            <consortium name="DOE Joint Genome Institute"/>
            <person name="Baroncelli R."/>
            <person name="Diaz J.F."/>
            <person name="Benocci T."/>
            <person name="Peng M."/>
            <person name="Battaglia E."/>
            <person name="Haridas S."/>
            <person name="Andreopoulos W."/>
            <person name="Labutti K."/>
            <person name="Pangilinan J."/>
            <person name="Floch G.L."/>
            <person name="Makela M.R."/>
            <person name="Henrissat B."/>
            <person name="Grigoriev I.V."/>
            <person name="Crouch J.A."/>
            <person name="De Vries R.P."/>
            <person name="Sukno S.A."/>
            <person name="Thon M.R."/>
        </authorList>
    </citation>
    <scope>NUCLEOTIDE SEQUENCE</scope>
    <source>
        <strain evidence="1">CBS 112980</strain>
    </source>
</reference>
<dbReference type="Proteomes" id="UP001244207">
    <property type="component" value="Unassembled WGS sequence"/>
</dbReference>
<sequence length="73" mass="8143">MHSGVWHGLSYTTTAQFFIFFFGAGRAAALCRPSASLSPEAVHAIGGETRTARLNEPRCRYHIEQSMLVYIVR</sequence>
<evidence type="ECO:0000313" key="2">
    <source>
        <dbReference type="Proteomes" id="UP001244207"/>
    </source>
</evidence>
<accession>A0AAD8UW45</accession>
<dbReference type="AlphaFoldDB" id="A0AAD8UW45"/>
<protein>
    <submittedName>
        <fullName evidence="1">Uncharacterized protein</fullName>
    </submittedName>
</protein>
<name>A0AAD8UW45_GLOAC</name>
<proteinExistence type="predicted"/>
<comment type="caution">
    <text evidence="1">The sequence shown here is derived from an EMBL/GenBank/DDBJ whole genome shotgun (WGS) entry which is preliminary data.</text>
</comment>
<evidence type="ECO:0000313" key="1">
    <source>
        <dbReference type="EMBL" id="KAK1728381.1"/>
    </source>
</evidence>
<keyword evidence="2" id="KW-1185">Reference proteome</keyword>
<organism evidence="1 2">
    <name type="scientific">Glomerella acutata</name>
    <name type="common">Colletotrichum acutatum</name>
    <dbReference type="NCBI Taxonomy" id="27357"/>
    <lineage>
        <taxon>Eukaryota</taxon>
        <taxon>Fungi</taxon>
        <taxon>Dikarya</taxon>
        <taxon>Ascomycota</taxon>
        <taxon>Pezizomycotina</taxon>
        <taxon>Sordariomycetes</taxon>
        <taxon>Hypocreomycetidae</taxon>
        <taxon>Glomerellales</taxon>
        <taxon>Glomerellaceae</taxon>
        <taxon>Colletotrichum</taxon>
        <taxon>Colletotrichum acutatum species complex</taxon>
    </lineage>
</organism>
<dbReference type="RefSeq" id="XP_060368436.1">
    <property type="nucleotide sequence ID" value="XM_060501181.1"/>
</dbReference>
<dbReference type="EMBL" id="JAHMHS010000017">
    <property type="protein sequence ID" value="KAK1728381.1"/>
    <property type="molecule type" value="Genomic_DNA"/>
</dbReference>